<accession>A0A7S0N0W1</accession>
<dbReference type="GO" id="GO:0005737">
    <property type="term" value="C:cytoplasm"/>
    <property type="evidence" value="ECO:0007669"/>
    <property type="project" value="UniProtKB-SubCell"/>
</dbReference>
<keyword evidence="2" id="KW-0963">Cytoplasm</keyword>
<dbReference type="InterPro" id="IPR051426">
    <property type="entry name" value="Peflin/Sorcin_CaBP"/>
</dbReference>
<keyword evidence="4" id="KW-0677">Repeat</keyword>
<evidence type="ECO:0000256" key="2">
    <source>
        <dbReference type="ARBA" id="ARBA00022490"/>
    </source>
</evidence>
<sequence length="235" mass="25552">MYGAQPPYGAAPPPGQATFYGQAAGQHAYAPTHAHTQPPVAHAPPQQPPASTATGVFAVFSAPFFQPNAVQFLPDWFRAVDKDGSGRICGPELQRLLCQQGLNFSLKFCNGLIRLMDQTASGNLTYEEFAQTHALLVSLLKQFQGADTNRDGQISVPEVSGLIKAAGFTLDEHSFMELCKAYDLEKTGYFDLHEYIGLYVFVSNCKSIFTAFDPYKAGSVTLDFSKFVYAASICS</sequence>
<keyword evidence="5" id="KW-0106">Calcium</keyword>
<dbReference type="Gene3D" id="1.10.238.10">
    <property type="entry name" value="EF-hand"/>
    <property type="match status" value="1"/>
</dbReference>
<comment type="subcellular location">
    <subcellularLocation>
        <location evidence="1">Cytoplasm</location>
    </subcellularLocation>
</comment>
<dbReference type="SUPFAM" id="SSF47473">
    <property type="entry name" value="EF-hand"/>
    <property type="match status" value="1"/>
</dbReference>
<dbReference type="GO" id="GO:0005509">
    <property type="term" value="F:calcium ion binding"/>
    <property type="evidence" value="ECO:0007669"/>
    <property type="project" value="InterPro"/>
</dbReference>
<dbReference type="PROSITE" id="PS00018">
    <property type="entry name" value="EF_HAND_1"/>
    <property type="match status" value="2"/>
</dbReference>
<dbReference type="InterPro" id="IPR011992">
    <property type="entry name" value="EF-hand-dom_pair"/>
</dbReference>
<dbReference type="EMBL" id="HBFA01007033">
    <property type="protein sequence ID" value="CAD8654871.1"/>
    <property type="molecule type" value="Transcribed_RNA"/>
</dbReference>
<evidence type="ECO:0000256" key="4">
    <source>
        <dbReference type="ARBA" id="ARBA00022737"/>
    </source>
</evidence>
<proteinExistence type="predicted"/>
<evidence type="ECO:0000259" key="6">
    <source>
        <dbReference type="PROSITE" id="PS50222"/>
    </source>
</evidence>
<dbReference type="PANTHER" id="PTHR46212">
    <property type="entry name" value="PEFLIN"/>
    <property type="match status" value="1"/>
</dbReference>
<name>A0A7S0N0W1_9CHLO</name>
<keyword evidence="3" id="KW-0479">Metal-binding</keyword>
<feature type="domain" description="EF-hand" evidence="6">
    <location>
        <begin position="134"/>
        <end position="169"/>
    </location>
</feature>
<protein>
    <recommendedName>
        <fullName evidence="6">EF-hand domain-containing protein</fullName>
    </recommendedName>
</protein>
<dbReference type="Pfam" id="PF13499">
    <property type="entry name" value="EF-hand_7"/>
    <property type="match status" value="1"/>
</dbReference>
<dbReference type="InterPro" id="IPR002048">
    <property type="entry name" value="EF_hand_dom"/>
</dbReference>
<reference evidence="7" key="1">
    <citation type="submission" date="2021-01" db="EMBL/GenBank/DDBJ databases">
        <authorList>
            <person name="Corre E."/>
            <person name="Pelletier E."/>
            <person name="Niang G."/>
            <person name="Scheremetjew M."/>
            <person name="Finn R."/>
            <person name="Kale V."/>
            <person name="Holt S."/>
            <person name="Cochrane G."/>
            <person name="Meng A."/>
            <person name="Brown T."/>
            <person name="Cohen L."/>
        </authorList>
    </citation>
    <scope>NUCLEOTIDE SEQUENCE</scope>
    <source>
        <strain evidence="7">CCMP722</strain>
    </source>
</reference>
<dbReference type="PROSITE" id="PS50222">
    <property type="entry name" value="EF_HAND_2"/>
    <property type="match status" value="2"/>
</dbReference>
<dbReference type="Pfam" id="PF13202">
    <property type="entry name" value="EF-hand_5"/>
    <property type="match status" value="1"/>
</dbReference>
<evidence type="ECO:0000256" key="1">
    <source>
        <dbReference type="ARBA" id="ARBA00004496"/>
    </source>
</evidence>
<feature type="domain" description="EF-hand" evidence="6">
    <location>
        <begin position="68"/>
        <end position="103"/>
    </location>
</feature>
<dbReference type="SMART" id="SM00054">
    <property type="entry name" value="EFh"/>
    <property type="match status" value="3"/>
</dbReference>
<evidence type="ECO:0000256" key="5">
    <source>
        <dbReference type="ARBA" id="ARBA00022837"/>
    </source>
</evidence>
<dbReference type="AlphaFoldDB" id="A0A7S0N0W1"/>
<gene>
    <name evidence="7" type="ORF">POBO1169_LOCUS3664</name>
</gene>
<evidence type="ECO:0000313" key="7">
    <source>
        <dbReference type="EMBL" id="CAD8654871.1"/>
    </source>
</evidence>
<dbReference type="InterPro" id="IPR018247">
    <property type="entry name" value="EF_Hand_1_Ca_BS"/>
</dbReference>
<evidence type="ECO:0000256" key="3">
    <source>
        <dbReference type="ARBA" id="ARBA00022723"/>
    </source>
</evidence>
<organism evidence="7">
    <name type="scientific">Pyramimonas obovata</name>
    <dbReference type="NCBI Taxonomy" id="1411642"/>
    <lineage>
        <taxon>Eukaryota</taxon>
        <taxon>Viridiplantae</taxon>
        <taxon>Chlorophyta</taxon>
        <taxon>Pyramimonadophyceae</taxon>
        <taxon>Pyramimonadales</taxon>
        <taxon>Pyramimonadaceae</taxon>
        <taxon>Pyramimonas</taxon>
        <taxon>Pyramimonas incertae sedis</taxon>
    </lineage>
</organism>
<dbReference type="PANTHER" id="PTHR46212:SF3">
    <property type="entry name" value="GH27120P"/>
    <property type="match status" value="1"/>
</dbReference>
<dbReference type="GO" id="GO:0048306">
    <property type="term" value="F:calcium-dependent protein binding"/>
    <property type="evidence" value="ECO:0007669"/>
    <property type="project" value="UniProtKB-ARBA"/>
</dbReference>